<keyword evidence="7" id="KW-0732">Signal</keyword>
<gene>
    <name evidence="8" type="ORF">WG66_4758</name>
</gene>
<comment type="caution">
    <text evidence="8">The sequence shown here is derived from an EMBL/GenBank/DDBJ whole genome shotgun (WGS) entry which is preliminary data.</text>
</comment>
<dbReference type="AlphaFoldDB" id="A0A0W0G2C2"/>
<accession>A0A0W0G2C2</accession>
<name>A0A0W0G2C2_MONRR</name>
<evidence type="ECO:0000313" key="9">
    <source>
        <dbReference type="Proteomes" id="UP000054988"/>
    </source>
</evidence>
<evidence type="ECO:0000256" key="1">
    <source>
        <dbReference type="ARBA" id="ARBA00004191"/>
    </source>
</evidence>
<organism evidence="8 9">
    <name type="scientific">Moniliophthora roreri</name>
    <name type="common">Frosty pod rot fungus</name>
    <name type="synonym">Monilia roreri</name>
    <dbReference type="NCBI Taxonomy" id="221103"/>
    <lineage>
        <taxon>Eukaryota</taxon>
        <taxon>Fungi</taxon>
        <taxon>Dikarya</taxon>
        <taxon>Basidiomycota</taxon>
        <taxon>Agaricomycotina</taxon>
        <taxon>Agaricomycetes</taxon>
        <taxon>Agaricomycetidae</taxon>
        <taxon>Agaricales</taxon>
        <taxon>Marasmiineae</taxon>
        <taxon>Marasmiaceae</taxon>
        <taxon>Moniliophthora</taxon>
    </lineage>
</organism>
<evidence type="ECO:0000256" key="5">
    <source>
        <dbReference type="ARBA" id="ARBA00023157"/>
    </source>
</evidence>
<evidence type="ECO:0000256" key="2">
    <source>
        <dbReference type="ARBA" id="ARBA00010446"/>
    </source>
</evidence>
<evidence type="ECO:0000256" key="3">
    <source>
        <dbReference type="ARBA" id="ARBA00022512"/>
    </source>
</evidence>
<dbReference type="Pfam" id="PF01185">
    <property type="entry name" value="Hydrophobin"/>
    <property type="match status" value="1"/>
</dbReference>
<keyword evidence="4 7" id="KW-0964">Secreted</keyword>
<keyword evidence="3 7" id="KW-0134">Cell wall</keyword>
<evidence type="ECO:0000256" key="7">
    <source>
        <dbReference type="RuleBase" id="RU365009"/>
    </source>
</evidence>
<dbReference type="SMART" id="SM00075">
    <property type="entry name" value="HYDRO"/>
    <property type="match status" value="1"/>
</dbReference>
<comment type="subcellular location">
    <subcellularLocation>
        <location evidence="1 7">Secreted</location>
        <location evidence="1 7">Cell wall</location>
    </subcellularLocation>
</comment>
<dbReference type="EMBL" id="LATX01001305">
    <property type="protein sequence ID" value="KTB42674.1"/>
    <property type="molecule type" value="Genomic_DNA"/>
</dbReference>
<comment type="similarity">
    <text evidence="2 7">Belongs to the fungal hydrophobin family.</text>
</comment>
<comment type="subunit">
    <text evidence="6">Self-assembles to form functional amyloid fibrils called rodlets. Self-assembly into fibrillar rodlets occurs spontaneously at hydrophobic:hydrophilic interfaces and the rodlets further associate laterally to form amphipathic monolayers.</text>
</comment>
<feature type="chain" id="PRO_5013988634" description="Hydrophobin" evidence="7">
    <location>
        <begin position="23"/>
        <end position="128"/>
    </location>
</feature>
<reference evidence="8 9" key="1">
    <citation type="submission" date="2015-12" db="EMBL/GenBank/DDBJ databases">
        <title>Draft genome sequence of Moniliophthora roreri, the causal agent of frosty pod rot of cacao.</title>
        <authorList>
            <person name="Aime M.C."/>
            <person name="Diaz-Valderrama J.R."/>
            <person name="Kijpornyongpan T."/>
            <person name="Phillips-Mora W."/>
        </authorList>
    </citation>
    <scope>NUCLEOTIDE SEQUENCE [LARGE SCALE GENOMIC DNA]</scope>
    <source>
        <strain evidence="8 9">MCA 2952</strain>
    </source>
</reference>
<proteinExistence type="inferred from homology"/>
<sequence>MFARISAAFIYVLMAFTVLAAATCTPTTVTVTPPASTATQPASQCNTGPIQCCNSVQSASSTPASNVLGLLGVTLTDLNVLVGLTCSPVTILGGIFGGCSATPVCCENNSFGGVIAIGCVPVNLSLRK</sequence>
<dbReference type="GO" id="GO:0009277">
    <property type="term" value="C:fungal-type cell wall"/>
    <property type="evidence" value="ECO:0007669"/>
    <property type="project" value="InterPro"/>
</dbReference>
<protein>
    <recommendedName>
        <fullName evidence="7">Hydrophobin</fullName>
    </recommendedName>
</protein>
<evidence type="ECO:0000256" key="6">
    <source>
        <dbReference type="ARBA" id="ARBA00093546"/>
    </source>
</evidence>
<dbReference type="InterPro" id="IPR001338">
    <property type="entry name" value="Class_I_Hydrophobin"/>
</dbReference>
<feature type="signal peptide" evidence="7">
    <location>
        <begin position="1"/>
        <end position="22"/>
    </location>
</feature>
<keyword evidence="5 7" id="KW-1015">Disulfide bond</keyword>
<dbReference type="eggNOG" id="ENOG502ST8F">
    <property type="taxonomic scope" value="Eukaryota"/>
</dbReference>
<dbReference type="Proteomes" id="UP000054988">
    <property type="component" value="Unassembled WGS sequence"/>
</dbReference>
<evidence type="ECO:0000313" key="8">
    <source>
        <dbReference type="EMBL" id="KTB42674.1"/>
    </source>
</evidence>
<dbReference type="CDD" id="cd23507">
    <property type="entry name" value="hydrophobin_I"/>
    <property type="match status" value="1"/>
</dbReference>
<evidence type="ECO:0000256" key="4">
    <source>
        <dbReference type="ARBA" id="ARBA00022525"/>
    </source>
</evidence>
<dbReference type="GO" id="GO:0005199">
    <property type="term" value="F:structural constituent of cell wall"/>
    <property type="evidence" value="ECO:0007669"/>
    <property type="project" value="InterPro"/>
</dbReference>